<dbReference type="AlphaFoldDB" id="A0A3M8AJX9"/>
<evidence type="ECO:0000313" key="5">
    <source>
        <dbReference type="Proteomes" id="UP000275048"/>
    </source>
</evidence>
<dbReference type="PROSITE" id="PS51186">
    <property type="entry name" value="GNAT"/>
    <property type="match status" value="1"/>
</dbReference>
<comment type="caution">
    <text evidence="4">The sequence shown here is derived from an EMBL/GenBank/DDBJ whole genome shotgun (WGS) entry which is preliminary data.</text>
</comment>
<dbReference type="Pfam" id="PF00583">
    <property type="entry name" value="Acetyltransf_1"/>
    <property type="match status" value="1"/>
</dbReference>
<dbReference type="InterPro" id="IPR000182">
    <property type="entry name" value="GNAT_dom"/>
</dbReference>
<dbReference type="InterPro" id="IPR050832">
    <property type="entry name" value="Bact_Acetyltransf"/>
</dbReference>
<protein>
    <submittedName>
        <fullName evidence="4">GNAT family N-acetyltransferase</fullName>
    </submittedName>
</protein>
<keyword evidence="5" id="KW-1185">Reference proteome</keyword>
<dbReference type="Gene3D" id="3.40.630.30">
    <property type="match status" value="1"/>
</dbReference>
<sequence>MLRHVASGRLKRNESVTHIAYAPAVSTALSIAVESPRERGVERLLADSTRHAQSLGYPPEATILLDAQQFEQPGVRLYVARDETGRALGIAAIVDGTDTGAGPDEGRAELARMFVDAEARGLGIAGMLLERVETDAAARGIREVVLETGTLHLPAQALYAKHGYRRVPQFGRYVGTPTSVCMAKSLLTFGVDSLAEEPLSVVD</sequence>
<evidence type="ECO:0000259" key="3">
    <source>
        <dbReference type="PROSITE" id="PS51186"/>
    </source>
</evidence>
<keyword evidence="2" id="KW-0012">Acyltransferase</keyword>
<dbReference type="PANTHER" id="PTHR43877:SF2">
    <property type="entry name" value="AMINOALKYLPHOSPHONATE N-ACETYLTRANSFERASE-RELATED"/>
    <property type="match status" value="1"/>
</dbReference>
<dbReference type="CDD" id="cd04301">
    <property type="entry name" value="NAT_SF"/>
    <property type="match status" value="1"/>
</dbReference>
<dbReference type="SUPFAM" id="SSF55729">
    <property type="entry name" value="Acyl-CoA N-acyltransferases (Nat)"/>
    <property type="match status" value="1"/>
</dbReference>
<accession>A0A3M8AJX9</accession>
<evidence type="ECO:0000256" key="1">
    <source>
        <dbReference type="ARBA" id="ARBA00022679"/>
    </source>
</evidence>
<dbReference type="EMBL" id="RHHB01000003">
    <property type="protein sequence ID" value="RNB51491.1"/>
    <property type="molecule type" value="Genomic_DNA"/>
</dbReference>
<gene>
    <name evidence="4" type="ORF">EDM22_03365</name>
</gene>
<dbReference type="OrthoDB" id="3190820at2"/>
<organism evidence="4 5">
    <name type="scientific">Agromyces tardus</name>
    <dbReference type="NCBI Taxonomy" id="2583849"/>
    <lineage>
        <taxon>Bacteria</taxon>
        <taxon>Bacillati</taxon>
        <taxon>Actinomycetota</taxon>
        <taxon>Actinomycetes</taxon>
        <taxon>Micrococcales</taxon>
        <taxon>Microbacteriaceae</taxon>
        <taxon>Agromyces</taxon>
    </lineage>
</organism>
<keyword evidence="1 4" id="KW-0808">Transferase</keyword>
<dbReference type="Proteomes" id="UP000275048">
    <property type="component" value="Unassembled WGS sequence"/>
</dbReference>
<evidence type="ECO:0000256" key="2">
    <source>
        <dbReference type="ARBA" id="ARBA00023315"/>
    </source>
</evidence>
<evidence type="ECO:0000313" key="4">
    <source>
        <dbReference type="EMBL" id="RNB51491.1"/>
    </source>
</evidence>
<name>A0A3M8AJX9_9MICO</name>
<reference evidence="4 5" key="1">
    <citation type="submission" date="2018-10" db="EMBL/GenBank/DDBJ databases">
        <title>Isolation, diversity and antibacterial activity of antinobacteria from the wheat rhizosphere soil.</title>
        <authorList>
            <person name="Sun T."/>
        </authorList>
    </citation>
    <scope>NUCLEOTIDE SEQUENCE [LARGE SCALE GENOMIC DNA]</scope>
    <source>
        <strain evidence="4 5">SJ-23</strain>
    </source>
</reference>
<proteinExistence type="predicted"/>
<dbReference type="PANTHER" id="PTHR43877">
    <property type="entry name" value="AMINOALKYLPHOSPHONATE N-ACETYLTRANSFERASE-RELATED-RELATED"/>
    <property type="match status" value="1"/>
</dbReference>
<feature type="domain" description="N-acetyltransferase" evidence="3">
    <location>
        <begin position="31"/>
        <end position="187"/>
    </location>
</feature>
<dbReference type="GO" id="GO:0016747">
    <property type="term" value="F:acyltransferase activity, transferring groups other than amino-acyl groups"/>
    <property type="evidence" value="ECO:0007669"/>
    <property type="project" value="InterPro"/>
</dbReference>
<dbReference type="InterPro" id="IPR016181">
    <property type="entry name" value="Acyl_CoA_acyltransferase"/>
</dbReference>